<sequence length="48" mass="5622">MTEPQETFYILQDAKRTIELMVSPDKKAGYKIMRDNQVIIDESVSYPE</sequence>
<dbReference type="Proteomes" id="UP000680045">
    <property type="component" value="Unassembled WGS sequence"/>
</dbReference>
<dbReference type="AlphaFoldDB" id="A0A941JAQ7"/>
<proteinExistence type="predicted"/>
<evidence type="ECO:0000313" key="2">
    <source>
        <dbReference type="Proteomes" id="UP000680045"/>
    </source>
</evidence>
<gene>
    <name evidence="1" type="ORF">KEH51_13245</name>
</gene>
<dbReference type="EMBL" id="JAGTPW010000020">
    <property type="protein sequence ID" value="MBR8644954.1"/>
    <property type="molecule type" value="Genomic_DNA"/>
</dbReference>
<evidence type="ECO:0000313" key="1">
    <source>
        <dbReference type="EMBL" id="MBR8644954.1"/>
    </source>
</evidence>
<accession>A0A941JAQ7</accession>
<protein>
    <submittedName>
        <fullName evidence="1">Uncharacterized protein</fullName>
    </submittedName>
</protein>
<name>A0A941JAQ7_9BACI</name>
<comment type="caution">
    <text evidence="1">The sequence shown here is derived from an EMBL/GenBank/DDBJ whole genome shotgun (WGS) entry which is preliminary data.</text>
</comment>
<reference evidence="1" key="1">
    <citation type="submission" date="2021-04" db="EMBL/GenBank/DDBJ databases">
        <title>Whole genome sequencing of Enterococci isolates from hospitalized patients.</title>
        <authorList>
            <person name="Ogoti B.M."/>
            <person name="Onyambu F.G."/>
        </authorList>
    </citation>
    <scope>NUCLEOTIDE SEQUENCE</scope>
    <source>
        <strain evidence="1">242</strain>
    </source>
</reference>
<organism evidence="1 2">
    <name type="scientific">Peribacillus frigoritolerans</name>
    <dbReference type="NCBI Taxonomy" id="450367"/>
    <lineage>
        <taxon>Bacteria</taxon>
        <taxon>Bacillati</taxon>
        <taxon>Bacillota</taxon>
        <taxon>Bacilli</taxon>
        <taxon>Bacillales</taxon>
        <taxon>Bacillaceae</taxon>
        <taxon>Peribacillus</taxon>
    </lineage>
</organism>
<dbReference type="Gene3D" id="2.60.40.2560">
    <property type="match status" value="1"/>
</dbReference>